<keyword evidence="2" id="KW-0067">ATP-binding</keyword>
<evidence type="ECO:0000256" key="2">
    <source>
        <dbReference type="ARBA" id="ARBA00022840"/>
    </source>
</evidence>
<dbReference type="Pfam" id="PF00005">
    <property type="entry name" value="ABC_tran"/>
    <property type="match status" value="1"/>
</dbReference>
<dbReference type="PROSITE" id="PS50893">
    <property type="entry name" value="ABC_TRANSPORTER_2"/>
    <property type="match status" value="1"/>
</dbReference>
<comment type="caution">
    <text evidence="5">The sequence shown here is derived from an EMBL/GenBank/DDBJ whole genome shotgun (WGS) entry which is preliminary data.</text>
</comment>
<dbReference type="SMART" id="SM00382">
    <property type="entry name" value="AAA"/>
    <property type="match status" value="1"/>
</dbReference>
<feature type="region of interest" description="Disordered" evidence="3">
    <location>
        <begin position="215"/>
        <end position="246"/>
    </location>
</feature>
<evidence type="ECO:0000259" key="4">
    <source>
        <dbReference type="PROSITE" id="PS50893"/>
    </source>
</evidence>
<organism evidence="5 6">
    <name type="scientific">Xenotaenia resolanae</name>
    <dbReference type="NCBI Taxonomy" id="208358"/>
    <lineage>
        <taxon>Eukaryota</taxon>
        <taxon>Metazoa</taxon>
        <taxon>Chordata</taxon>
        <taxon>Craniata</taxon>
        <taxon>Vertebrata</taxon>
        <taxon>Euteleostomi</taxon>
        <taxon>Actinopterygii</taxon>
        <taxon>Neopterygii</taxon>
        <taxon>Teleostei</taxon>
        <taxon>Neoteleostei</taxon>
        <taxon>Acanthomorphata</taxon>
        <taxon>Ovalentaria</taxon>
        <taxon>Atherinomorphae</taxon>
        <taxon>Cyprinodontiformes</taxon>
        <taxon>Goodeidae</taxon>
        <taxon>Xenotaenia</taxon>
    </lineage>
</organism>
<evidence type="ECO:0000313" key="5">
    <source>
        <dbReference type="EMBL" id="MEQ2277726.1"/>
    </source>
</evidence>
<dbReference type="PANTHER" id="PTHR24223">
    <property type="entry name" value="ATP-BINDING CASSETTE SUB-FAMILY C"/>
    <property type="match status" value="1"/>
</dbReference>
<accession>A0ABV0X819</accession>
<protein>
    <recommendedName>
        <fullName evidence="4">ABC transporter domain-containing protein</fullName>
    </recommendedName>
</protein>
<feature type="compositionally biased region" description="Acidic residues" evidence="3">
    <location>
        <begin position="235"/>
        <end position="246"/>
    </location>
</feature>
<keyword evidence="1" id="KW-0547">Nucleotide-binding</keyword>
<dbReference type="InterPro" id="IPR050173">
    <property type="entry name" value="ABC_transporter_C-like"/>
</dbReference>
<evidence type="ECO:0000313" key="6">
    <source>
        <dbReference type="Proteomes" id="UP001444071"/>
    </source>
</evidence>
<name>A0ABV0X819_9TELE</name>
<dbReference type="PANTHER" id="PTHR24223:SF19">
    <property type="entry name" value="CYSTIC FIBROSIS TRANSMEMBRANE CONDUCTANCE REGULATOR"/>
    <property type="match status" value="1"/>
</dbReference>
<dbReference type="Proteomes" id="UP001444071">
    <property type="component" value="Unassembled WGS sequence"/>
</dbReference>
<dbReference type="SUPFAM" id="SSF52540">
    <property type="entry name" value="P-loop containing nucleoside triphosphate hydrolases"/>
    <property type="match status" value="1"/>
</dbReference>
<dbReference type="InterPro" id="IPR027417">
    <property type="entry name" value="P-loop_NTPase"/>
</dbReference>
<keyword evidence="6" id="KW-1185">Reference proteome</keyword>
<evidence type="ECO:0000256" key="3">
    <source>
        <dbReference type="SAM" id="MobiDB-lite"/>
    </source>
</evidence>
<dbReference type="Gene3D" id="3.40.50.300">
    <property type="entry name" value="P-loop containing nucleotide triphosphate hydrolases"/>
    <property type="match status" value="1"/>
</dbReference>
<dbReference type="InterPro" id="IPR003439">
    <property type="entry name" value="ABC_transporter-like_ATP-bd"/>
</dbReference>
<feature type="domain" description="ABC transporter" evidence="4">
    <location>
        <begin position="1"/>
        <end position="204"/>
    </location>
</feature>
<dbReference type="InterPro" id="IPR003593">
    <property type="entry name" value="AAA+_ATPase"/>
</dbReference>
<feature type="non-terminal residue" evidence="5">
    <location>
        <position position="1"/>
    </location>
</feature>
<proteinExistence type="predicted"/>
<gene>
    <name evidence="5" type="ORF">XENORESO_006635</name>
</gene>
<reference evidence="5 6" key="1">
    <citation type="submission" date="2021-06" db="EMBL/GenBank/DDBJ databases">
        <authorList>
            <person name="Palmer J.M."/>
        </authorList>
    </citation>
    <scope>NUCLEOTIDE SEQUENCE [LARGE SCALE GENOMIC DNA]</scope>
    <source>
        <strain evidence="5 6">XR_2019</strain>
        <tissue evidence="5">Muscle</tissue>
    </source>
</reference>
<dbReference type="EMBL" id="JAHRIM010092333">
    <property type="protein sequence ID" value="MEQ2277726.1"/>
    <property type="molecule type" value="Genomic_DNA"/>
</dbReference>
<evidence type="ECO:0000256" key="1">
    <source>
        <dbReference type="ARBA" id="ARBA00022741"/>
    </source>
</evidence>
<sequence>VGLLGRTGSGKSTLLSALLRLTYTEGEIYIDGVSSSSMPIQTWRKAFGVVPQKVFILTGTFRMNLDPYGRYSDDELWRVAEEVGLKSVIEQFPERLDFELKDGGSVLSNGHKQLVCLARSILSKARILLLDEPSSYLDPITLQVLRKTLKQSFSDCTVILSEHRVEPLLECQSFLMIEKSSVKSYDSIQKLMNEMSHLKQAISPADRLRLFPGPHRLNSIKRPQPQTIKISSLPEEAEDEIQDTRL</sequence>